<dbReference type="Proteomes" id="UP000186817">
    <property type="component" value="Unassembled WGS sequence"/>
</dbReference>
<feature type="chain" id="PRO_5013022901" evidence="2">
    <location>
        <begin position="19"/>
        <end position="298"/>
    </location>
</feature>
<protein>
    <submittedName>
        <fullName evidence="4">Flavonol synthase/flavanone 3-hydroxylase</fullName>
    </submittedName>
</protein>
<keyword evidence="5" id="KW-1185">Reference proteome</keyword>
<comment type="caution">
    <text evidence="4">The sequence shown here is derived from an EMBL/GenBank/DDBJ whole genome shotgun (WGS) entry which is preliminary data.</text>
</comment>
<keyword evidence="1" id="KW-0479">Metal-binding</keyword>
<accession>A0A1Q9CA78</accession>
<keyword evidence="2" id="KW-0732">Signal</keyword>
<dbReference type="InterPro" id="IPR027443">
    <property type="entry name" value="IPNS-like_sf"/>
</dbReference>
<evidence type="ECO:0000256" key="1">
    <source>
        <dbReference type="RuleBase" id="RU003682"/>
    </source>
</evidence>
<proteinExistence type="inferred from homology"/>
<dbReference type="GO" id="GO:0046872">
    <property type="term" value="F:metal ion binding"/>
    <property type="evidence" value="ECO:0007669"/>
    <property type="project" value="UniProtKB-KW"/>
</dbReference>
<sequence length="298" mass="33105">MGAIRVLALVGAVHLSPGWEHVGSTDAGESPVRPEYDKWRALMLEATSQKKKWKSRPCVHDRHLRFSACEDLSRTLLGEAKYHEPDNRVAFGLSESSAKSQFVDWGDLKWAPEGYMALKAAVAKMFESEVASLCSTENGSRDLLGVKLRLGWEKWGRSGLRHCVYPAEGTCSSHTDYGVVTLQLSNGPGLEVFAHGSWQVLEEPPEGGALLFAGDMLERLTNGQIKALPHRVHVQKESMEASDGGRGTRQSHIIFLQPDSDTWVAPLKPYLLNNGNDLAPIRYGDWHQMKVRLAFDGW</sequence>
<dbReference type="SUPFAM" id="SSF51197">
    <property type="entry name" value="Clavaminate synthase-like"/>
    <property type="match status" value="1"/>
</dbReference>
<dbReference type="OrthoDB" id="288590at2759"/>
<dbReference type="AlphaFoldDB" id="A0A1Q9CA78"/>
<dbReference type="PANTHER" id="PTHR47990">
    <property type="entry name" value="2-OXOGLUTARATE (2OG) AND FE(II)-DEPENDENT OXYGENASE SUPERFAMILY PROTEIN-RELATED"/>
    <property type="match status" value="1"/>
</dbReference>
<dbReference type="Gene3D" id="2.60.120.330">
    <property type="entry name" value="B-lactam Antibiotic, Isopenicillin N Synthase, Chain"/>
    <property type="match status" value="1"/>
</dbReference>
<evidence type="ECO:0000259" key="3">
    <source>
        <dbReference type="PROSITE" id="PS51471"/>
    </source>
</evidence>
<evidence type="ECO:0000313" key="5">
    <source>
        <dbReference type="Proteomes" id="UP000186817"/>
    </source>
</evidence>
<dbReference type="Pfam" id="PF03171">
    <property type="entry name" value="2OG-FeII_Oxy"/>
    <property type="match status" value="1"/>
</dbReference>
<feature type="signal peptide" evidence="2">
    <location>
        <begin position="1"/>
        <end position="18"/>
    </location>
</feature>
<dbReference type="OMA" id="EAKYHEP"/>
<reference evidence="4 5" key="1">
    <citation type="submission" date="2016-02" db="EMBL/GenBank/DDBJ databases">
        <title>Genome analysis of coral dinoflagellate symbionts highlights evolutionary adaptations to a symbiotic lifestyle.</title>
        <authorList>
            <person name="Aranda M."/>
            <person name="Li Y."/>
            <person name="Liew Y.J."/>
            <person name="Baumgarten S."/>
            <person name="Simakov O."/>
            <person name="Wilson M."/>
            <person name="Piel J."/>
            <person name="Ashoor H."/>
            <person name="Bougouffa S."/>
            <person name="Bajic V.B."/>
            <person name="Ryu T."/>
            <person name="Ravasi T."/>
            <person name="Bayer T."/>
            <person name="Micklem G."/>
            <person name="Kim H."/>
            <person name="Bhak J."/>
            <person name="Lajeunesse T.C."/>
            <person name="Voolstra C.R."/>
        </authorList>
    </citation>
    <scope>NUCLEOTIDE SEQUENCE [LARGE SCALE GENOMIC DNA]</scope>
    <source>
        <strain evidence="4 5">CCMP2467</strain>
    </source>
</reference>
<dbReference type="InterPro" id="IPR044861">
    <property type="entry name" value="IPNS-like_FE2OG_OXY"/>
</dbReference>
<comment type="similarity">
    <text evidence="1">Belongs to the iron/ascorbate-dependent oxidoreductase family.</text>
</comment>
<keyword evidence="1" id="KW-0408">Iron</keyword>
<organism evidence="4 5">
    <name type="scientific">Symbiodinium microadriaticum</name>
    <name type="common">Dinoflagellate</name>
    <name type="synonym">Zooxanthella microadriatica</name>
    <dbReference type="NCBI Taxonomy" id="2951"/>
    <lineage>
        <taxon>Eukaryota</taxon>
        <taxon>Sar</taxon>
        <taxon>Alveolata</taxon>
        <taxon>Dinophyceae</taxon>
        <taxon>Suessiales</taxon>
        <taxon>Symbiodiniaceae</taxon>
        <taxon>Symbiodinium</taxon>
    </lineage>
</organism>
<dbReference type="PROSITE" id="PS51471">
    <property type="entry name" value="FE2OG_OXY"/>
    <property type="match status" value="1"/>
</dbReference>
<evidence type="ECO:0000313" key="4">
    <source>
        <dbReference type="EMBL" id="OLP79844.1"/>
    </source>
</evidence>
<dbReference type="InterPro" id="IPR005123">
    <property type="entry name" value="Oxoglu/Fe-dep_dioxygenase_dom"/>
</dbReference>
<name>A0A1Q9CA78_SYMMI</name>
<dbReference type="GO" id="GO:0016491">
    <property type="term" value="F:oxidoreductase activity"/>
    <property type="evidence" value="ECO:0007669"/>
    <property type="project" value="UniProtKB-KW"/>
</dbReference>
<gene>
    <name evidence="4" type="primary">FLS</name>
    <name evidence="4" type="ORF">AK812_SmicGene39827</name>
</gene>
<dbReference type="EMBL" id="LSRX01001442">
    <property type="protein sequence ID" value="OLP79844.1"/>
    <property type="molecule type" value="Genomic_DNA"/>
</dbReference>
<evidence type="ECO:0000256" key="2">
    <source>
        <dbReference type="SAM" id="SignalP"/>
    </source>
</evidence>
<keyword evidence="1" id="KW-0560">Oxidoreductase</keyword>
<dbReference type="InterPro" id="IPR050231">
    <property type="entry name" value="Iron_ascorbate_oxido_reductase"/>
</dbReference>
<feature type="domain" description="Fe2OG dioxygenase" evidence="3">
    <location>
        <begin position="156"/>
        <end position="258"/>
    </location>
</feature>